<organism evidence="2 3">
    <name type="scientific">Hypsizygus marmoreus</name>
    <name type="common">White beech mushroom</name>
    <name type="synonym">Agaricus marmoreus</name>
    <dbReference type="NCBI Taxonomy" id="39966"/>
    <lineage>
        <taxon>Eukaryota</taxon>
        <taxon>Fungi</taxon>
        <taxon>Dikarya</taxon>
        <taxon>Basidiomycota</taxon>
        <taxon>Agaricomycotina</taxon>
        <taxon>Agaricomycetes</taxon>
        <taxon>Agaricomycetidae</taxon>
        <taxon>Agaricales</taxon>
        <taxon>Tricholomatineae</taxon>
        <taxon>Lyophyllaceae</taxon>
        <taxon>Hypsizygus</taxon>
    </lineage>
</organism>
<dbReference type="InterPro" id="IPR049233">
    <property type="entry name" value="DUF6830"/>
</dbReference>
<dbReference type="Pfam" id="PF20722">
    <property type="entry name" value="DUF6830"/>
    <property type="match status" value="1"/>
</dbReference>
<comment type="caution">
    <text evidence="2">The sequence shown here is derived from an EMBL/GenBank/DDBJ whole genome shotgun (WGS) entry which is preliminary data.</text>
</comment>
<sequence>MVIRVGIASLPQGLVFRYLGQAPEISEAVCDRLTNALTDFHRHKKAIIAAGARTGKGNRVINNWYIPKLEFMQSVVTSIRGNGVPIQWSADPTERAHITEIKEPSESTNNQNYESQICRHLDRIDKCRRFDLATAIREARIDIRSLIDDYANDEDGDEFEPDGHITVLNTTATLLSNISPVSQLTGTTRRAGDYYALALALQQEGSQQVLHPLRTFIDGDTAIHLSRDPSHKRMSVDEISEKFKLPDLRGALSDYLNHINSGDGTVLEYREAGNSGNGYLPFDLLEVWNKVRVQNRSYFAPHSILPAQTINASPPSDSWLFGRHDVVLINVDSGSCWPCSGLDGMSDSSIVDALLANCETGHLVAQLQLVFRVVPPRGTVAVRGTDNFLTYVQRFDIIPQINRQISGSSTRKGLYPDPASGMYLMERARRNDGSLIGGIVPLAHVRTLVDLVPDFGESVADVRLTKETTLHYCSQFWLNKYFDKETYYAMSLL</sequence>
<protein>
    <recommendedName>
        <fullName evidence="1">DUF6830 domain-containing protein</fullName>
    </recommendedName>
</protein>
<dbReference type="InParanoid" id="A0A369J0H7"/>
<dbReference type="AlphaFoldDB" id="A0A369J0H7"/>
<reference evidence="2" key="1">
    <citation type="submission" date="2018-04" db="EMBL/GenBank/DDBJ databases">
        <title>Whole genome sequencing of Hypsizygus marmoreus.</title>
        <authorList>
            <person name="Choi I.-G."/>
            <person name="Min B."/>
            <person name="Kim J.-G."/>
            <person name="Kim S."/>
            <person name="Oh Y.-L."/>
            <person name="Kong W.-S."/>
            <person name="Park H."/>
            <person name="Jeong J."/>
            <person name="Song E.-S."/>
        </authorList>
    </citation>
    <scope>NUCLEOTIDE SEQUENCE [LARGE SCALE GENOMIC DNA]</scope>
    <source>
        <strain evidence="2">51987-8</strain>
    </source>
</reference>
<dbReference type="OrthoDB" id="3232986at2759"/>
<evidence type="ECO:0000313" key="2">
    <source>
        <dbReference type="EMBL" id="RDB15509.1"/>
    </source>
</evidence>
<keyword evidence="3" id="KW-1185">Reference proteome</keyword>
<evidence type="ECO:0000259" key="1">
    <source>
        <dbReference type="Pfam" id="PF20722"/>
    </source>
</evidence>
<accession>A0A369J0H7</accession>
<name>A0A369J0H7_HYPMA</name>
<evidence type="ECO:0000313" key="3">
    <source>
        <dbReference type="Proteomes" id="UP000076154"/>
    </source>
</evidence>
<proteinExistence type="predicted"/>
<feature type="domain" description="DUF6830" evidence="1">
    <location>
        <begin position="193"/>
        <end position="346"/>
    </location>
</feature>
<dbReference type="EMBL" id="LUEZ02000158">
    <property type="protein sequence ID" value="RDB15509.1"/>
    <property type="molecule type" value="Genomic_DNA"/>
</dbReference>
<dbReference type="Proteomes" id="UP000076154">
    <property type="component" value="Unassembled WGS sequence"/>
</dbReference>
<gene>
    <name evidence="2" type="ORF">Hypma_004166</name>
</gene>